<dbReference type="GO" id="GO:0003677">
    <property type="term" value="F:DNA binding"/>
    <property type="evidence" value="ECO:0007669"/>
    <property type="project" value="InterPro"/>
</dbReference>
<evidence type="ECO:0000256" key="4">
    <source>
        <dbReference type="ARBA" id="ARBA00023163"/>
    </source>
</evidence>
<dbReference type="NCBIfam" id="TIGR02937">
    <property type="entry name" value="sigma70-ECF"/>
    <property type="match status" value="1"/>
</dbReference>
<dbReference type="KEGG" id="xba:C7S18_00325"/>
<name>A0A2P1PLM8_9GAMM</name>
<keyword evidence="2" id="KW-0805">Transcription regulation</keyword>
<reference evidence="7 8" key="1">
    <citation type="submission" date="2018-03" db="EMBL/GenBank/DDBJ databases">
        <title>Ahniella affigens gen. nov., sp. nov., a gammaproteobacterium isolated from sandy soil near a stream.</title>
        <authorList>
            <person name="Ko Y."/>
            <person name="Kim J.-H."/>
        </authorList>
    </citation>
    <scope>NUCLEOTIDE SEQUENCE [LARGE SCALE GENOMIC DNA]</scope>
    <source>
        <strain evidence="7 8">D13</strain>
    </source>
</reference>
<evidence type="ECO:0000256" key="3">
    <source>
        <dbReference type="ARBA" id="ARBA00023082"/>
    </source>
</evidence>
<protein>
    <recommendedName>
        <fullName evidence="9">RNA polymerase subunit sigma-24</fullName>
    </recommendedName>
</protein>
<dbReference type="InterPro" id="IPR014284">
    <property type="entry name" value="RNA_pol_sigma-70_dom"/>
</dbReference>
<dbReference type="InterPro" id="IPR013325">
    <property type="entry name" value="RNA_pol_sigma_r2"/>
</dbReference>
<sequence>MAIDQERLLSAYQRLEKPLFNVLYRWLWNAADCEDVMQETFLRVFAVSARVHGDQLDALIYRTALNEAKNRRRWQRFKQFLALAPDDDATLLSAENPELVAEQSQLRKALEQLPADQRNVLLLSEFAGLSTDELADALNIAAGTVGSRKHRALQQLRILLAQGASS</sequence>
<dbReference type="GO" id="GO:0016987">
    <property type="term" value="F:sigma factor activity"/>
    <property type="evidence" value="ECO:0007669"/>
    <property type="project" value="UniProtKB-KW"/>
</dbReference>
<dbReference type="SUPFAM" id="SSF88946">
    <property type="entry name" value="Sigma2 domain of RNA polymerase sigma factors"/>
    <property type="match status" value="1"/>
</dbReference>
<dbReference type="InterPro" id="IPR036388">
    <property type="entry name" value="WH-like_DNA-bd_sf"/>
</dbReference>
<comment type="similarity">
    <text evidence="1">Belongs to the sigma-70 factor family. ECF subfamily.</text>
</comment>
<dbReference type="Pfam" id="PF04542">
    <property type="entry name" value="Sigma70_r2"/>
    <property type="match status" value="1"/>
</dbReference>
<dbReference type="PANTHER" id="PTHR43133:SF51">
    <property type="entry name" value="RNA POLYMERASE SIGMA FACTOR"/>
    <property type="match status" value="1"/>
</dbReference>
<evidence type="ECO:0000256" key="1">
    <source>
        <dbReference type="ARBA" id="ARBA00010641"/>
    </source>
</evidence>
<dbReference type="InterPro" id="IPR013324">
    <property type="entry name" value="RNA_pol_sigma_r3/r4-like"/>
</dbReference>
<dbReference type="Pfam" id="PF08281">
    <property type="entry name" value="Sigma70_r4_2"/>
    <property type="match status" value="1"/>
</dbReference>
<dbReference type="PANTHER" id="PTHR43133">
    <property type="entry name" value="RNA POLYMERASE ECF-TYPE SIGMA FACTO"/>
    <property type="match status" value="1"/>
</dbReference>
<keyword evidence="8" id="KW-1185">Reference proteome</keyword>
<evidence type="ECO:0008006" key="9">
    <source>
        <dbReference type="Google" id="ProtNLM"/>
    </source>
</evidence>
<dbReference type="Gene3D" id="1.10.10.10">
    <property type="entry name" value="Winged helix-like DNA-binding domain superfamily/Winged helix DNA-binding domain"/>
    <property type="match status" value="1"/>
</dbReference>
<feature type="domain" description="RNA polymerase sigma-70 region 2" evidence="5">
    <location>
        <begin position="12"/>
        <end position="75"/>
    </location>
</feature>
<dbReference type="InterPro" id="IPR013249">
    <property type="entry name" value="RNA_pol_sigma70_r4_t2"/>
</dbReference>
<dbReference type="EMBL" id="CP027860">
    <property type="protein sequence ID" value="AVP95732.1"/>
    <property type="molecule type" value="Genomic_DNA"/>
</dbReference>
<dbReference type="InterPro" id="IPR007627">
    <property type="entry name" value="RNA_pol_sigma70_r2"/>
</dbReference>
<evidence type="ECO:0000313" key="7">
    <source>
        <dbReference type="EMBL" id="AVP95732.1"/>
    </source>
</evidence>
<dbReference type="GO" id="GO:0006352">
    <property type="term" value="P:DNA-templated transcription initiation"/>
    <property type="evidence" value="ECO:0007669"/>
    <property type="project" value="InterPro"/>
</dbReference>
<organism evidence="7 8">
    <name type="scientific">Ahniella affigens</name>
    <dbReference type="NCBI Taxonomy" id="2021234"/>
    <lineage>
        <taxon>Bacteria</taxon>
        <taxon>Pseudomonadati</taxon>
        <taxon>Pseudomonadota</taxon>
        <taxon>Gammaproteobacteria</taxon>
        <taxon>Lysobacterales</taxon>
        <taxon>Rhodanobacteraceae</taxon>
        <taxon>Ahniella</taxon>
    </lineage>
</organism>
<dbReference type="Gene3D" id="1.10.1740.10">
    <property type="match status" value="1"/>
</dbReference>
<evidence type="ECO:0000259" key="6">
    <source>
        <dbReference type="Pfam" id="PF08281"/>
    </source>
</evidence>
<dbReference type="Proteomes" id="UP000241074">
    <property type="component" value="Chromosome"/>
</dbReference>
<gene>
    <name evidence="7" type="ORF">C7S18_00325</name>
</gene>
<evidence type="ECO:0000256" key="2">
    <source>
        <dbReference type="ARBA" id="ARBA00023015"/>
    </source>
</evidence>
<dbReference type="RefSeq" id="WP_106889661.1">
    <property type="nucleotide sequence ID" value="NZ_CP027860.1"/>
</dbReference>
<feature type="domain" description="RNA polymerase sigma factor 70 region 4 type 2" evidence="6">
    <location>
        <begin position="105"/>
        <end position="156"/>
    </location>
</feature>
<dbReference type="AlphaFoldDB" id="A0A2P1PLM8"/>
<dbReference type="CDD" id="cd06171">
    <property type="entry name" value="Sigma70_r4"/>
    <property type="match status" value="1"/>
</dbReference>
<dbReference type="InterPro" id="IPR039425">
    <property type="entry name" value="RNA_pol_sigma-70-like"/>
</dbReference>
<keyword evidence="4" id="KW-0804">Transcription</keyword>
<dbReference type="SUPFAM" id="SSF88659">
    <property type="entry name" value="Sigma3 and sigma4 domains of RNA polymerase sigma factors"/>
    <property type="match status" value="1"/>
</dbReference>
<evidence type="ECO:0000313" key="8">
    <source>
        <dbReference type="Proteomes" id="UP000241074"/>
    </source>
</evidence>
<reference evidence="7 8" key="2">
    <citation type="submission" date="2018-03" db="EMBL/GenBank/DDBJ databases">
        <authorList>
            <person name="Keele B.F."/>
        </authorList>
    </citation>
    <scope>NUCLEOTIDE SEQUENCE [LARGE SCALE GENOMIC DNA]</scope>
    <source>
        <strain evidence="7 8">D13</strain>
    </source>
</reference>
<proteinExistence type="inferred from homology"/>
<keyword evidence="3" id="KW-0731">Sigma factor</keyword>
<dbReference type="OrthoDB" id="9797134at2"/>
<accession>A0A2P1PLM8</accession>
<evidence type="ECO:0000259" key="5">
    <source>
        <dbReference type="Pfam" id="PF04542"/>
    </source>
</evidence>